<accession>A0A251RSX4</accession>
<dbReference type="GO" id="GO:0061630">
    <property type="term" value="F:ubiquitin protein ligase activity"/>
    <property type="evidence" value="ECO:0007669"/>
    <property type="project" value="UniProtKB-EC"/>
</dbReference>
<evidence type="ECO:0000256" key="11">
    <source>
        <dbReference type="ARBA" id="ARBA00022989"/>
    </source>
</evidence>
<keyword evidence="6" id="KW-0479">Metal-binding</keyword>
<dbReference type="PANTHER" id="PTHR46279">
    <property type="entry name" value="RING/U-BOX SUPERFAMILY PROTEIN"/>
    <property type="match status" value="1"/>
</dbReference>
<evidence type="ECO:0000256" key="9">
    <source>
        <dbReference type="ARBA" id="ARBA00022786"/>
    </source>
</evidence>
<dbReference type="GO" id="GO:0004674">
    <property type="term" value="F:protein serine/threonine kinase activity"/>
    <property type="evidence" value="ECO:0007669"/>
    <property type="project" value="UniProtKB-EC"/>
</dbReference>
<evidence type="ECO:0000256" key="7">
    <source>
        <dbReference type="ARBA" id="ARBA00022729"/>
    </source>
</evidence>
<keyword evidence="7 18" id="KW-0732">Signal</keyword>
<dbReference type="Gramene" id="mRNA:HanXRQr2_Chr17g0821411">
    <property type="protein sequence ID" value="mRNA:HanXRQr2_Chr17g0821411"/>
    <property type="gene ID" value="HanXRQr2_Chr17g0821411"/>
</dbReference>
<evidence type="ECO:0000256" key="4">
    <source>
        <dbReference type="ARBA" id="ARBA00022679"/>
    </source>
</evidence>
<dbReference type="EMBL" id="CM007906">
    <property type="protein sequence ID" value="OTF87525.1"/>
    <property type="molecule type" value="Genomic_DNA"/>
</dbReference>
<comment type="catalytic activity">
    <reaction evidence="15">
        <text>L-threonyl-[protein] + ATP = O-phospho-L-threonyl-[protein] + ADP + H(+)</text>
        <dbReference type="Rhea" id="RHEA:46608"/>
        <dbReference type="Rhea" id="RHEA-COMP:11060"/>
        <dbReference type="Rhea" id="RHEA-COMP:11605"/>
        <dbReference type="ChEBI" id="CHEBI:15378"/>
        <dbReference type="ChEBI" id="CHEBI:30013"/>
        <dbReference type="ChEBI" id="CHEBI:30616"/>
        <dbReference type="ChEBI" id="CHEBI:61977"/>
        <dbReference type="ChEBI" id="CHEBI:456216"/>
        <dbReference type="EC" id="2.7.11.1"/>
    </reaction>
</comment>
<reference evidence="21" key="3">
    <citation type="submission" date="2020-06" db="EMBL/GenBank/DDBJ databases">
        <title>Helianthus annuus Genome sequencing and assembly Release 2.</title>
        <authorList>
            <person name="Gouzy J."/>
            <person name="Langlade N."/>
            <person name="Munos S."/>
        </authorList>
    </citation>
    <scope>NUCLEOTIDE SEQUENCE</scope>
    <source>
        <tissue evidence="21">Leaves</tissue>
    </source>
</reference>
<keyword evidence="13" id="KW-0325">Glycoprotein</keyword>
<comment type="pathway">
    <text evidence="3">Protein modification; protein ubiquitination.</text>
</comment>
<dbReference type="GO" id="GO:0016020">
    <property type="term" value="C:membrane"/>
    <property type="evidence" value="ECO:0007669"/>
    <property type="project" value="UniProtKB-SubCell"/>
</dbReference>
<dbReference type="EMBL" id="MNCJ02000332">
    <property type="protein sequence ID" value="KAF5756992.1"/>
    <property type="molecule type" value="Genomic_DNA"/>
</dbReference>
<evidence type="ECO:0000256" key="12">
    <source>
        <dbReference type="ARBA" id="ARBA00023136"/>
    </source>
</evidence>
<keyword evidence="10" id="KW-0862">Zinc</keyword>
<evidence type="ECO:0000256" key="15">
    <source>
        <dbReference type="ARBA" id="ARBA00047899"/>
    </source>
</evidence>
<evidence type="ECO:0000256" key="8">
    <source>
        <dbReference type="ARBA" id="ARBA00022771"/>
    </source>
</evidence>
<keyword evidence="4" id="KW-0808">Transferase</keyword>
<evidence type="ECO:0000313" key="23">
    <source>
        <dbReference type="Proteomes" id="UP000215914"/>
    </source>
</evidence>
<comment type="similarity">
    <text evidence="14">Belongs to the RING-type zinc finger family. ATL subfamily.</text>
</comment>
<evidence type="ECO:0000256" key="3">
    <source>
        <dbReference type="ARBA" id="ARBA00004906"/>
    </source>
</evidence>
<evidence type="ECO:0000256" key="16">
    <source>
        <dbReference type="ARBA" id="ARBA00048679"/>
    </source>
</evidence>
<dbReference type="InParanoid" id="A0A251RSX4"/>
<dbReference type="Proteomes" id="UP000215914">
    <property type="component" value="Chromosome 17"/>
</dbReference>
<evidence type="ECO:0000256" key="6">
    <source>
        <dbReference type="ARBA" id="ARBA00022723"/>
    </source>
</evidence>
<keyword evidence="9" id="KW-0833">Ubl conjugation pathway</keyword>
<feature type="domain" description="Wall-associated receptor kinase galacturonan-binding" evidence="19">
    <location>
        <begin position="41"/>
        <end position="108"/>
    </location>
</feature>
<feature type="chain" id="PRO_5041122192" evidence="18">
    <location>
        <begin position="37"/>
        <end position="274"/>
    </location>
</feature>
<comment type="catalytic activity">
    <reaction evidence="16">
        <text>L-seryl-[protein] + ATP = O-phospho-L-seryl-[protein] + ADP + H(+)</text>
        <dbReference type="Rhea" id="RHEA:17989"/>
        <dbReference type="Rhea" id="RHEA-COMP:9863"/>
        <dbReference type="Rhea" id="RHEA-COMP:11604"/>
        <dbReference type="ChEBI" id="CHEBI:15378"/>
        <dbReference type="ChEBI" id="CHEBI:29999"/>
        <dbReference type="ChEBI" id="CHEBI:30616"/>
        <dbReference type="ChEBI" id="CHEBI:83421"/>
        <dbReference type="ChEBI" id="CHEBI:456216"/>
        <dbReference type="EC" id="2.7.11.1"/>
    </reaction>
</comment>
<dbReference type="OMA" id="CQHHSMS"/>
<keyword evidence="22" id="KW-0418">Kinase</keyword>
<dbReference type="Pfam" id="PF13947">
    <property type="entry name" value="GUB_WAK_bind"/>
    <property type="match status" value="1"/>
</dbReference>
<evidence type="ECO:0000256" key="13">
    <source>
        <dbReference type="ARBA" id="ARBA00023180"/>
    </source>
</evidence>
<evidence type="ECO:0000256" key="17">
    <source>
        <dbReference type="SAM" id="Phobius"/>
    </source>
</evidence>
<evidence type="ECO:0000313" key="22">
    <source>
        <dbReference type="EMBL" id="OTF87525.1"/>
    </source>
</evidence>
<evidence type="ECO:0000313" key="21">
    <source>
        <dbReference type="EMBL" id="KAF5756992.1"/>
    </source>
</evidence>
<dbReference type="AlphaFoldDB" id="A0A251RSX4"/>
<keyword evidence="23" id="KW-1185">Reference proteome</keyword>
<evidence type="ECO:0000256" key="5">
    <source>
        <dbReference type="ARBA" id="ARBA00022692"/>
    </source>
</evidence>
<dbReference type="Pfam" id="PF14380">
    <property type="entry name" value="WAK_assoc"/>
    <property type="match status" value="1"/>
</dbReference>
<dbReference type="GO" id="GO:0030247">
    <property type="term" value="F:polysaccharide binding"/>
    <property type="evidence" value="ECO:0007669"/>
    <property type="project" value="InterPro"/>
</dbReference>
<evidence type="ECO:0000256" key="14">
    <source>
        <dbReference type="ARBA" id="ARBA00024209"/>
    </source>
</evidence>
<reference evidence="21 23" key="1">
    <citation type="journal article" date="2017" name="Nature">
        <title>The sunflower genome provides insights into oil metabolism, flowering and Asterid evolution.</title>
        <authorList>
            <person name="Badouin H."/>
            <person name="Gouzy J."/>
            <person name="Grassa C.J."/>
            <person name="Murat F."/>
            <person name="Staton S.E."/>
            <person name="Cottret L."/>
            <person name="Lelandais-Briere C."/>
            <person name="Owens G.L."/>
            <person name="Carrere S."/>
            <person name="Mayjonade B."/>
            <person name="Legrand L."/>
            <person name="Gill N."/>
            <person name="Kane N.C."/>
            <person name="Bowers J.E."/>
            <person name="Hubner S."/>
            <person name="Bellec A."/>
            <person name="Berard A."/>
            <person name="Berges H."/>
            <person name="Blanchet N."/>
            <person name="Boniface M.C."/>
            <person name="Brunel D."/>
            <person name="Catrice O."/>
            <person name="Chaidir N."/>
            <person name="Claudel C."/>
            <person name="Donnadieu C."/>
            <person name="Faraut T."/>
            <person name="Fievet G."/>
            <person name="Helmstetter N."/>
            <person name="King M."/>
            <person name="Knapp S.J."/>
            <person name="Lai Z."/>
            <person name="Le Paslier M.C."/>
            <person name="Lippi Y."/>
            <person name="Lorenzon L."/>
            <person name="Mandel J.R."/>
            <person name="Marage G."/>
            <person name="Marchand G."/>
            <person name="Marquand E."/>
            <person name="Bret-Mestries E."/>
            <person name="Morien E."/>
            <person name="Nambeesan S."/>
            <person name="Nguyen T."/>
            <person name="Pegot-Espagnet P."/>
            <person name="Pouilly N."/>
            <person name="Raftis F."/>
            <person name="Sallet E."/>
            <person name="Schiex T."/>
            <person name="Thomas J."/>
            <person name="Vandecasteele C."/>
            <person name="Vares D."/>
            <person name="Vear F."/>
            <person name="Vautrin S."/>
            <person name="Crespi M."/>
            <person name="Mangin B."/>
            <person name="Burke J.M."/>
            <person name="Salse J."/>
            <person name="Munos S."/>
            <person name="Vincourt P."/>
            <person name="Rieseberg L.H."/>
            <person name="Langlade N.B."/>
        </authorList>
    </citation>
    <scope>NUCLEOTIDE SEQUENCE [LARGE SCALE GENOMIC DNA]</scope>
    <source>
        <strain evidence="23">cv. SF193</strain>
        <tissue evidence="21">Leaves</tissue>
    </source>
</reference>
<evidence type="ECO:0000256" key="1">
    <source>
        <dbReference type="ARBA" id="ARBA00000900"/>
    </source>
</evidence>
<protein>
    <submittedName>
        <fullName evidence="21 22">Wall-associated receptor kinase, galacturonan-binding domain-containing protein</fullName>
    </submittedName>
</protein>
<dbReference type="InterPro" id="IPR032872">
    <property type="entry name" value="WAK_assoc_C"/>
</dbReference>
<dbReference type="InterPro" id="IPR025287">
    <property type="entry name" value="WAK_GUB"/>
</dbReference>
<feature type="signal peptide" evidence="18">
    <location>
        <begin position="1"/>
        <end position="36"/>
    </location>
</feature>
<feature type="domain" description="Wall-associated receptor kinase C-terminal" evidence="20">
    <location>
        <begin position="198"/>
        <end position="243"/>
    </location>
</feature>
<dbReference type="InterPro" id="IPR046948">
    <property type="entry name" value="ATL20-22-like"/>
</dbReference>
<evidence type="ECO:0000259" key="20">
    <source>
        <dbReference type="Pfam" id="PF14380"/>
    </source>
</evidence>
<keyword evidence="22" id="KW-0675">Receptor</keyword>
<reference evidence="22" key="2">
    <citation type="submission" date="2017-02" db="EMBL/GenBank/DDBJ databases">
        <title>Sunflower complete genome.</title>
        <authorList>
            <person name="Langlade N."/>
            <person name="Munos S."/>
        </authorList>
    </citation>
    <scope>NUCLEOTIDE SEQUENCE [LARGE SCALE GENOMIC DNA]</scope>
    <source>
        <tissue evidence="22">Leaves</tissue>
    </source>
</reference>
<dbReference type="GO" id="GO:0008270">
    <property type="term" value="F:zinc ion binding"/>
    <property type="evidence" value="ECO:0007669"/>
    <property type="project" value="UniProtKB-KW"/>
</dbReference>
<comment type="catalytic activity">
    <reaction evidence="1">
        <text>S-ubiquitinyl-[E2 ubiquitin-conjugating enzyme]-L-cysteine + [acceptor protein]-L-lysine = [E2 ubiquitin-conjugating enzyme]-L-cysteine + N(6)-ubiquitinyl-[acceptor protein]-L-lysine.</text>
        <dbReference type="EC" id="2.3.2.27"/>
    </reaction>
</comment>
<dbReference type="PANTHER" id="PTHR46279:SF2">
    <property type="entry name" value="RING-H2 FINGER PROTEIN ATL21A-RELATED"/>
    <property type="match status" value="1"/>
</dbReference>
<gene>
    <name evidence="22" type="ORF">HannXRQ_Chr17g0562791</name>
    <name evidence="21" type="ORF">HanXRQr2_Chr17g0821411</name>
</gene>
<keyword evidence="11 17" id="KW-1133">Transmembrane helix</keyword>
<evidence type="ECO:0000256" key="10">
    <source>
        <dbReference type="ARBA" id="ARBA00022833"/>
    </source>
</evidence>
<evidence type="ECO:0000259" key="19">
    <source>
        <dbReference type="Pfam" id="PF13947"/>
    </source>
</evidence>
<organism evidence="22 23">
    <name type="scientific">Helianthus annuus</name>
    <name type="common">Common sunflower</name>
    <dbReference type="NCBI Taxonomy" id="4232"/>
    <lineage>
        <taxon>Eukaryota</taxon>
        <taxon>Viridiplantae</taxon>
        <taxon>Streptophyta</taxon>
        <taxon>Embryophyta</taxon>
        <taxon>Tracheophyta</taxon>
        <taxon>Spermatophyta</taxon>
        <taxon>Magnoliopsida</taxon>
        <taxon>eudicotyledons</taxon>
        <taxon>Gunneridae</taxon>
        <taxon>Pentapetalae</taxon>
        <taxon>asterids</taxon>
        <taxon>campanulids</taxon>
        <taxon>Asterales</taxon>
        <taxon>Asteraceae</taxon>
        <taxon>Asteroideae</taxon>
        <taxon>Heliantheae alliance</taxon>
        <taxon>Heliantheae</taxon>
        <taxon>Helianthus</taxon>
    </lineage>
</organism>
<proteinExistence type="inferred from homology"/>
<keyword evidence="8" id="KW-0863">Zinc-finger</keyword>
<evidence type="ECO:0000256" key="18">
    <source>
        <dbReference type="SAM" id="SignalP"/>
    </source>
</evidence>
<comment type="subcellular location">
    <subcellularLocation>
        <location evidence="2">Membrane</location>
        <topology evidence="2">Single-pass membrane protein</topology>
    </subcellularLocation>
</comment>
<feature type="transmembrane region" description="Helical" evidence="17">
    <location>
        <begin position="254"/>
        <end position="273"/>
    </location>
</feature>
<keyword evidence="5 17" id="KW-0812">Transmembrane</keyword>
<evidence type="ECO:0000256" key="2">
    <source>
        <dbReference type="ARBA" id="ARBA00004167"/>
    </source>
</evidence>
<sequence length="274" mass="30923">MMTIYHLHIVKSWISMEAYKVVFCHFFFLIPLLSSAASNNCSTSYCGRSFNRVQFPFRLIDQQPKNCGYDGFDLRCASQSTLLINLPSSGEFSVRSIDYRSQTIQIYDPLNCLPARLLTFNLSNSPFLASNFENFTLFSCPNDERLASYYEPIDCLSNTSFSVLATRPGSMVTFMTSNRTGCWISGHLRVPLVLFRRYDSEFTYQLDEDITLKWDTPNCKRCEAVGSSCGYANSNTNMTTCFSNLSGSRIRPRLFGIIVFAMAILAMTASVAIA</sequence>
<name>A0A251RSX4_HELAN</name>
<keyword evidence="12 17" id="KW-0472">Membrane</keyword>